<keyword evidence="3" id="KW-0732">Signal</keyword>
<comment type="similarity">
    <text evidence="2">Belongs to the bacterial solute-binding protein SsuA/TauA family.</text>
</comment>
<dbReference type="Pfam" id="PF09084">
    <property type="entry name" value="NMT1"/>
    <property type="match status" value="1"/>
</dbReference>
<protein>
    <recommendedName>
        <fullName evidence="4">SsuA/THI5-like domain-containing protein</fullName>
    </recommendedName>
</protein>
<evidence type="ECO:0000256" key="1">
    <source>
        <dbReference type="ARBA" id="ARBA00004418"/>
    </source>
</evidence>
<proteinExistence type="inferred from homology"/>
<dbReference type="EMBL" id="LAZR01008367">
    <property type="protein sequence ID" value="KKM79214.1"/>
    <property type="molecule type" value="Genomic_DNA"/>
</dbReference>
<dbReference type="GO" id="GO:0042918">
    <property type="term" value="P:alkanesulfonate transmembrane transport"/>
    <property type="evidence" value="ECO:0007669"/>
    <property type="project" value="TreeGrafter"/>
</dbReference>
<name>A0A0F9KAJ4_9ZZZZ</name>
<feature type="domain" description="SsuA/THI5-like" evidence="4">
    <location>
        <begin position="40"/>
        <end position="241"/>
    </location>
</feature>
<dbReference type="AlphaFoldDB" id="A0A0F9KAJ4"/>
<evidence type="ECO:0000256" key="3">
    <source>
        <dbReference type="ARBA" id="ARBA00022729"/>
    </source>
</evidence>
<reference evidence="5" key="1">
    <citation type="journal article" date="2015" name="Nature">
        <title>Complex archaea that bridge the gap between prokaryotes and eukaryotes.</title>
        <authorList>
            <person name="Spang A."/>
            <person name="Saw J.H."/>
            <person name="Jorgensen S.L."/>
            <person name="Zaremba-Niedzwiedzka K."/>
            <person name="Martijn J."/>
            <person name="Lind A.E."/>
            <person name="van Eijk R."/>
            <person name="Schleper C."/>
            <person name="Guy L."/>
            <person name="Ettema T.J."/>
        </authorList>
    </citation>
    <scope>NUCLEOTIDE SEQUENCE</scope>
</reference>
<accession>A0A0F9KAJ4</accession>
<comment type="subcellular location">
    <subcellularLocation>
        <location evidence="1">Periplasm</location>
    </subcellularLocation>
</comment>
<evidence type="ECO:0000313" key="5">
    <source>
        <dbReference type="EMBL" id="KKM79214.1"/>
    </source>
</evidence>
<evidence type="ECO:0000256" key="2">
    <source>
        <dbReference type="ARBA" id="ARBA00010742"/>
    </source>
</evidence>
<dbReference type="Gene3D" id="3.40.190.10">
    <property type="entry name" value="Periplasmic binding protein-like II"/>
    <property type="match status" value="2"/>
</dbReference>
<dbReference type="InterPro" id="IPR015168">
    <property type="entry name" value="SsuA/THI5"/>
</dbReference>
<dbReference type="PANTHER" id="PTHR30024:SF47">
    <property type="entry name" value="TAURINE-BINDING PERIPLASMIC PROTEIN"/>
    <property type="match status" value="1"/>
</dbReference>
<dbReference type="SUPFAM" id="SSF53850">
    <property type="entry name" value="Periplasmic binding protein-like II"/>
    <property type="match status" value="1"/>
</dbReference>
<evidence type="ECO:0000259" key="4">
    <source>
        <dbReference type="Pfam" id="PF09084"/>
    </source>
</evidence>
<gene>
    <name evidence="5" type="ORF">LCGC14_1352160</name>
</gene>
<dbReference type="GO" id="GO:0042597">
    <property type="term" value="C:periplasmic space"/>
    <property type="evidence" value="ECO:0007669"/>
    <property type="project" value="UniProtKB-SubCell"/>
</dbReference>
<organism evidence="5">
    <name type="scientific">marine sediment metagenome</name>
    <dbReference type="NCBI Taxonomy" id="412755"/>
    <lineage>
        <taxon>unclassified sequences</taxon>
        <taxon>metagenomes</taxon>
        <taxon>ecological metagenomes</taxon>
    </lineage>
</organism>
<comment type="caution">
    <text evidence="5">The sequence shown here is derived from an EMBL/GenBank/DDBJ whole genome shotgun (WGS) entry which is preliminary data.</text>
</comment>
<sequence length="333" mass="35118">MKNRTKRISMLASAIAAFSVHGAAAQGQITVGYFQEWPMPFQYAKVEGMYNEAMGMDVQWRAFDTGTAMSAAMASGDVQLSVSQGVPPFVVATSAGQDLQILDVAVSYAENENCVVREVLEIDKGSAAELAGKKVAVPLGTAAHYSFIKQMENFGVDIASMQVVNMAPPEGAAALAQGSVDMACGWGGSLRRMLEHGNSLLSGAEKEELGILVFDVTTGPSDFIAENPDVVSAFLAVTAEANKMWNSGENTDKMLPVIAKDAGMDEDAAAATMATFSFPSVEDQLGQKWLGGGAQTFMKGVADVFVEAGSFDTAKDDYSENVNSGPLMQAGKM</sequence>
<dbReference type="PANTHER" id="PTHR30024">
    <property type="entry name" value="ALIPHATIC SULFONATES-BINDING PROTEIN-RELATED"/>
    <property type="match status" value="1"/>
</dbReference>